<dbReference type="Proteomes" id="UP001085076">
    <property type="component" value="Miscellaneous, Linkage group lg01"/>
</dbReference>
<dbReference type="GO" id="GO:0005524">
    <property type="term" value="F:ATP binding"/>
    <property type="evidence" value="ECO:0007669"/>
    <property type="project" value="UniProtKB-KW"/>
</dbReference>
<dbReference type="EMBL" id="JAGGNH010000001">
    <property type="protein sequence ID" value="KAJ0989283.1"/>
    <property type="molecule type" value="Genomic_DNA"/>
</dbReference>
<evidence type="ECO:0000256" key="3">
    <source>
        <dbReference type="SAM" id="MobiDB-lite"/>
    </source>
</evidence>
<evidence type="ECO:0000259" key="4">
    <source>
        <dbReference type="Pfam" id="PF24933"/>
    </source>
</evidence>
<dbReference type="InterPro" id="IPR051701">
    <property type="entry name" value="Mito_OM_Translocase_MSP1"/>
</dbReference>
<evidence type="ECO:0000313" key="6">
    <source>
        <dbReference type="Proteomes" id="UP001085076"/>
    </source>
</evidence>
<keyword evidence="1" id="KW-0547">Nucleotide-binding</keyword>
<accession>A0A9D5HUP9</accession>
<dbReference type="PANTHER" id="PTHR45644:SF76">
    <property type="entry name" value="AAA+ ATPASE DOMAIN-CONTAINING PROTEIN"/>
    <property type="match status" value="1"/>
</dbReference>
<proteinExistence type="predicted"/>
<dbReference type="GO" id="GO:0005741">
    <property type="term" value="C:mitochondrial outer membrane"/>
    <property type="evidence" value="ECO:0007669"/>
    <property type="project" value="TreeGrafter"/>
</dbReference>
<reference evidence="5" key="1">
    <citation type="submission" date="2021-03" db="EMBL/GenBank/DDBJ databases">
        <authorList>
            <person name="Li Z."/>
            <person name="Yang C."/>
        </authorList>
    </citation>
    <scope>NUCLEOTIDE SEQUENCE</scope>
    <source>
        <strain evidence="5">Dzin_1.0</strain>
        <tissue evidence="5">Leaf</tissue>
    </source>
</reference>
<keyword evidence="2" id="KW-0067">ATP-binding</keyword>
<comment type="caution">
    <text evidence="5">The sequence shown here is derived from an EMBL/GenBank/DDBJ whole genome shotgun (WGS) entry which is preliminary data.</text>
</comment>
<evidence type="ECO:0000256" key="1">
    <source>
        <dbReference type="ARBA" id="ARBA00022741"/>
    </source>
</evidence>
<feature type="compositionally biased region" description="Polar residues" evidence="3">
    <location>
        <begin position="152"/>
        <end position="165"/>
    </location>
</feature>
<organism evidence="5 6">
    <name type="scientific">Dioscorea zingiberensis</name>
    <dbReference type="NCBI Taxonomy" id="325984"/>
    <lineage>
        <taxon>Eukaryota</taxon>
        <taxon>Viridiplantae</taxon>
        <taxon>Streptophyta</taxon>
        <taxon>Embryophyta</taxon>
        <taxon>Tracheophyta</taxon>
        <taxon>Spermatophyta</taxon>
        <taxon>Magnoliopsida</taxon>
        <taxon>Liliopsida</taxon>
        <taxon>Dioscoreales</taxon>
        <taxon>Dioscoreaceae</taxon>
        <taxon>Dioscorea</taxon>
    </lineage>
</organism>
<feature type="domain" description="DUF7751" evidence="4">
    <location>
        <begin position="191"/>
        <end position="215"/>
    </location>
</feature>
<reference evidence="5" key="2">
    <citation type="journal article" date="2022" name="Hortic Res">
        <title>The genome of Dioscorea zingiberensis sheds light on the biosynthesis, origin and evolution of the medicinally important diosgenin saponins.</title>
        <authorList>
            <person name="Li Y."/>
            <person name="Tan C."/>
            <person name="Li Z."/>
            <person name="Guo J."/>
            <person name="Li S."/>
            <person name="Chen X."/>
            <person name="Wang C."/>
            <person name="Dai X."/>
            <person name="Yang H."/>
            <person name="Song W."/>
            <person name="Hou L."/>
            <person name="Xu J."/>
            <person name="Tong Z."/>
            <person name="Xu A."/>
            <person name="Yuan X."/>
            <person name="Wang W."/>
            <person name="Yang Q."/>
            <person name="Chen L."/>
            <person name="Sun Z."/>
            <person name="Wang K."/>
            <person name="Pan B."/>
            <person name="Chen J."/>
            <person name="Bao Y."/>
            <person name="Liu F."/>
            <person name="Qi X."/>
            <person name="Gang D.R."/>
            <person name="Wen J."/>
            <person name="Li J."/>
        </authorList>
    </citation>
    <scope>NUCLEOTIDE SEQUENCE</scope>
    <source>
        <strain evidence="5">Dzin_1.0</strain>
    </source>
</reference>
<dbReference type="OrthoDB" id="1735986at2759"/>
<evidence type="ECO:0000313" key="5">
    <source>
        <dbReference type="EMBL" id="KAJ0989283.1"/>
    </source>
</evidence>
<dbReference type="AlphaFoldDB" id="A0A9D5HUP9"/>
<evidence type="ECO:0000256" key="2">
    <source>
        <dbReference type="ARBA" id="ARBA00022840"/>
    </source>
</evidence>
<name>A0A9D5HUP9_9LILI</name>
<feature type="region of interest" description="Disordered" evidence="3">
    <location>
        <begin position="116"/>
        <end position="173"/>
    </location>
</feature>
<dbReference type="Pfam" id="PF24933">
    <property type="entry name" value="DUF7751"/>
    <property type="match status" value="1"/>
</dbReference>
<sequence>MSFPYYLSEQTRVLLISAAYLHLKKTDFSKFTRNPSPASPAILLSGPAELYQQMLAKALAHYFEAKLVLFDVSEFSQKIQSKYGSSSKDTSFRRSISEAALEGLSSLLGSLSILPQPEQPKGSLHRQSSGLEIGSRGSESSTSSPKLRRHASVSTDMSNIMSQSPPVNPASVKRTSSWSFDEKLLMQSLYKNPEYRNGKLISSSNSLSHGFSLFQEKKLTGKSTQKMNADNELVKEKGSKEYLAATNLRQKSAHQKKASEVAPDDEFEERIRLVKCGGYRYYSSNTSEWIIPRLQPALLLKDQ</sequence>
<dbReference type="PANTHER" id="PTHR45644">
    <property type="entry name" value="AAA ATPASE, PUTATIVE (AFU_ORTHOLOGUE AFUA_2G12920)-RELATED-RELATED"/>
    <property type="match status" value="1"/>
</dbReference>
<keyword evidence="6" id="KW-1185">Reference proteome</keyword>
<protein>
    <recommendedName>
        <fullName evidence="4">DUF7751 domain-containing protein</fullName>
    </recommendedName>
</protein>
<gene>
    <name evidence="5" type="ORF">J5N97_007639</name>
</gene>
<feature type="compositionally biased region" description="Low complexity" evidence="3">
    <location>
        <begin position="135"/>
        <end position="144"/>
    </location>
</feature>
<dbReference type="InterPro" id="IPR056653">
    <property type="entry name" value="DUF7751"/>
</dbReference>